<dbReference type="PANTHER" id="PTHR30143">
    <property type="entry name" value="ACID HYDRATASE"/>
    <property type="match status" value="1"/>
</dbReference>
<evidence type="ECO:0000259" key="2">
    <source>
        <dbReference type="Pfam" id="PF01557"/>
    </source>
</evidence>
<name>A0A211ZL22_9PROT</name>
<dbReference type="Gene3D" id="3.90.850.10">
    <property type="entry name" value="Fumarylacetoacetase-like, C-terminal domain"/>
    <property type="match status" value="1"/>
</dbReference>
<accession>A0A211ZL22</accession>
<protein>
    <recommendedName>
        <fullName evidence="2">Fumarylacetoacetase-like C-terminal domain-containing protein</fullName>
    </recommendedName>
</protein>
<gene>
    <name evidence="3" type="ORF">BWR60_17315</name>
</gene>
<keyword evidence="4" id="KW-1185">Reference proteome</keyword>
<dbReference type="InterPro" id="IPR036663">
    <property type="entry name" value="Fumarylacetoacetase_C_sf"/>
</dbReference>
<dbReference type="STRING" id="1122125.GCA_000423185_05780"/>
<dbReference type="AlphaFoldDB" id="A0A211ZL22"/>
<proteinExistence type="predicted"/>
<dbReference type="OrthoDB" id="9792137at2"/>
<feature type="domain" description="Fumarylacetoacetase-like C-terminal" evidence="2">
    <location>
        <begin position="89"/>
        <end position="257"/>
    </location>
</feature>
<dbReference type="EMBL" id="NHON01000030">
    <property type="protein sequence ID" value="OWJ65978.1"/>
    <property type="molecule type" value="Genomic_DNA"/>
</dbReference>
<dbReference type="PANTHER" id="PTHR30143:SF0">
    <property type="entry name" value="2-KETO-4-PENTENOATE HYDRATASE"/>
    <property type="match status" value="1"/>
</dbReference>
<sequence>MSSSRDLAIAFTEARRAGRSLPDYPGTLPPDLPTAYAVQEAAMGLWTDTLVGWKVAGIAETWRPRYDAPRLAGPVFARAFRDARNGRVETPVIPGGFGAVEAEFVLRIGRDIPAEARPRTAEEVLPLVAAVHAGMEIAGSPLATLNDLGPGAVASDFGNNAGLVLGPEIPDWDSRQPSDWTVRMRVDGAVVGEGSAARVAGGPIASLAFLAEHLGRRGRDLPAGSWVLTGMTTGVHVVKPGDRAQAEFDGVGTVEVLVTASTGS</sequence>
<dbReference type="Proteomes" id="UP000196655">
    <property type="component" value="Unassembled WGS sequence"/>
</dbReference>
<dbReference type="GO" id="GO:0005737">
    <property type="term" value="C:cytoplasm"/>
    <property type="evidence" value="ECO:0007669"/>
    <property type="project" value="TreeGrafter"/>
</dbReference>
<dbReference type="Pfam" id="PF01557">
    <property type="entry name" value="FAA_hydrolase"/>
    <property type="match status" value="1"/>
</dbReference>
<evidence type="ECO:0000256" key="1">
    <source>
        <dbReference type="ARBA" id="ARBA00023239"/>
    </source>
</evidence>
<evidence type="ECO:0000313" key="4">
    <source>
        <dbReference type="Proteomes" id="UP000196655"/>
    </source>
</evidence>
<dbReference type="InterPro" id="IPR050772">
    <property type="entry name" value="Hydratase-Decarb/MhpD_sf"/>
</dbReference>
<evidence type="ECO:0000313" key="3">
    <source>
        <dbReference type="EMBL" id="OWJ65978.1"/>
    </source>
</evidence>
<organism evidence="3 4">
    <name type="scientific">Inquilinus limosus</name>
    <dbReference type="NCBI Taxonomy" id="171674"/>
    <lineage>
        <taxon>Bacteria</taxon>
        <taxon>Pseudomonadati</taxon>
        <taxon>Pseudomonadota</taxon>
        <taxon>Alphaproteobacteria</taxon>
        <taxon>Rhodospirillales</taxon>
        <taxon>Rhodospirillaceae</taxon>
        <taxon>Inquilinus</taxon>
    </lineage>
</organism>
<dbReference type="RefSeq" id="WP_088152265.1">
    <property type="nucleotide sequence ID" value="NZ_NHON01000030.1"/>
</dbReference>
<dbReference type="SUPFAM" id="SSF56529">
    <property type="entry name" value="FAH"/>
    <property type="match status" value="1"/>
</dbReference>
<keyword evidence="1" id="KW-0456">Lyase</keyword>
<reference evidence="4" key="1">
    <citation type="submission" date="2017-05" db="EMBL/GenBank/DDBJ databases">
        <authorList>
            <person name="Macchi M."/>
            <person name="Festa S."/>
            <person name="Coppotelli B.M."/>
            <person name="Morelli I.S."/>
        </authorList>
    </citation>
    <scope>NUCLEOTIDE SEQUENCE [LARGE SCALE GENOMIC DNA]</scope>
    <source>
        <strain evidence="4">I</strain>
    </source>
</reference>
<dbReference type="InterPro" id="IPR011234">
    <property type="entry name" value="Fumarylacetoacetase-like_C"/>
</dbReference>
<dbReference type="GO" id="GO:0008684">
    <property type="term" value="F:2-oxopent-4-enoate hydratase activity"/>
    <property type="evidence" value="ECO:0007669"/>
    <property type="project" value="TreeGrafter"/>
</dbReference>
<comment type="caution">
    <text evidence="3">The sequence shown here is derived from an EMBL/GenBank/DDBJ whole genome shotgun (WGS) entry which is preliminary data.</text>
</comment>